<name>A0A2H3B939_9AGAR</name>
<reference evidence="3" key="1">
    <citation type="journal article" date="2017" name="Nat. Ecol. Evol.">
        <title>Genome expansion and lineage-specific genetic innovations in the forest pathogenic fungi Armillaria.</title>
        <authorList>
            <person name="Sipos G."/>
            <person name="Prasanna A.N."/>
            <person name="Walter M.C."/>
            <person name="O'Connor E."/>
            <person name="Balint B."/>
            <person name="Krizsan K."/>
            <person name="Kiss B."/>
            <person name="Hess J."/>
            <person name="Varga T."/>
            <person name="Slot J."/>
            <person name="Riley R."/>
            <person name="Boka B."/>
            <person name="Rigling D."/>
            <person name="Barry K."/>
            <person name="Lee J."/>
            <person name="Mihaltcheva S."/>
            <person name="LaButti K."/>
            <person name="Lipzen A."/>
            <person name="Waldron R."/>
            <person name="Moloney N.M."/>
            <person name="Sperisen C."/>
            <person name="Kredics L."/>
            <person name="Vagvoelgyi C."/>
            <person name="Patrignani A."/>
            <person name="Fitzpatrick D."/>
            <person name="Nagy I."/>
            <person name="Doyle S."/>
            <person name="Anderson J.B."/>
            <person name="Grigoriev I.V."/>
            <person name="Gueldener U."/>
            <person name="Muensterkoetter M."/>
            <person name="Nagy L.G."/>
        </authorList>
    </citation>
    <scope>NUCLEOTIDE SEQUENCE [LARGE SCALE GENOMIC DNA]</scope>
    <source>
        <strain evidence="3">28-4</strain>
    </source>
</reference>
<protein>
    <submittedName>
        <fullName evidence="2">Uncharacterized protein</fullName>
    </submittedName>
</protein>
<proteinExistence type="predicted"/>
<organism evidence="2 3">
    <name type="scientific">Armillaria solidipes</name>
    <dbReference type="NCBI Taxonomy" id="1076256"/>
    <lineage>
        <taxon>Eukaryota</taxon>
        <taxon>Fungi</taxon>
        <taxon>Dikarya</taxon>
        <taxon>Basidiomycota</taxon>
        <taxon>Agaricomycotina</taxon>
        <taxon>Agaricomycetes</taxon>
        <taxon>Agaricomycetidae</taxon>
        <taxon>Agaricales</taxon>
        <taxon>Marasmiineae</taxon>
        <taxon>Physalacriaceae</taxon>
        <taxon>Armillaria</taxon>
    </lineage>
</organism>
<sequence length="138" mass="16372">MHHFSCHILRPLIGRFLIGCTWALAEALVLGALGGAALSIWLYFEREVLALFRMRLNVQRRLILGGYSWKEYFREMWSIWHGAQACRKRFDIFRVELEIAIVEEWEVRHGDILRHYGMSEVTGPIVIPLQFHYPYRRV</sequence>
<feature type="transmembrane region" description="Helical" evidence="1">
    <location>
        <begin position="12"/>
        <end position="44"/>
    </location>
</feature>
<keyword evidence="3" id="KW-1185">Reference proteome</keyword>
<accession>A0A2H3B939</accession>
<dbReference type="EMBL" id="KZ293458">
    <property type="protein sequence ID" value="PBK63532.1"/>
    <property type="molecule type" value="Genomic_DNA"/>
</dbReference>
<keyword evidence="1" id="KW-0812">Transmembrane</keyword>
<dbReference type="AlphaFoldDB" id="A0A2H3B939"/>
<keyword evidence="1" id="KW-0472">Membrane</keyword>
<evidence type="ECO:0000313" key="2">
    <source>
        <dbReference type="EMBL" id="PBK63532.1"/>
    </source>
</evidence>
<dbReference type="Proteomes" id="UP000218334">
    <property type="component" value="Unassembled WGS sequence"/>
</dbReference>
<evidence type="ECO:0000313" key="3">
    <source>
        <dbReference type="Proteomes" id="UP000218334"/>
    </source>
</evidence>
<evidence type="ECO:0000256" key="1">
    <source>
        <dbReference type="SAM" id="Phobius"/>
    </source>
</evidence>
<keyword evidence="1" id="KW-1133">Transmembrane helix</keyword>
<gene>
    <name evidence="2" type="ORF">ARMSODRAFT_979925</name>
</gene>